<gene>
    <name evidence="1" type="ORF">EU981_00035</name>
</gene>
<accession>A0A937DIM6</accession>
<sequence>MAKHSEISERFSYMVNVRQIFSSPKNFIVEANVHDCEKLARQWEVLSVESLYADVHLSSWKRIGIRVKGVVHARVVQTCVITLEPVLSKIEESLGCIFVPDSSKLLYPKHDSSSGSGKNIAEVRGPDILPFSDDGIIDIGSMVADTVAVAVNPYPRKEGVSFSDIS</sequence>
<evidence type="ECO:0008006" key="3">
    <source>
        <dbReference type="Google" id="ProtNLM"/>
    </source>
</evidence>
<comment type="caution">
    <text evidence="1">The sequence shown here is derived from an EMBL/GenBank/DDBJ whole genome shotgun (WGS) entry which is preliminary data.</text>
</comment>
<reference evidence="1" key="1">
    <citation type="submission" date="2019-02" db="EMBL/GenBank/DDBJ databases">
        <title>A novel Candidatus Liberibacter species associated with the New Zealand native fuchsia psyllid, Ctenarytaina fuchsiae.</title>
        <authorList>
            <person name="Thompson S.M."/>
            <person name="Jorgensen N."/>
            <person name="David C."/>
            <person name="Bulman S.R."/>
            <person name="Smith G.R."/>
        </authorList>
    </citation>
    <scope>NUCLEOTIDE SEQUENCE</scope>
    <source>
        <strain evidence="1">Oxford</strain>
    </source>
</reference>
<dbReference type="Proteomes" id="UP000736856">
    <property type="component" value="Unassembled WGS sequence"/>
</dbReference>
<evidence type="ECO:0000313" key="1">
    <source>
        <dbReference type="EMBL" id="MBL0848486.1"/>
    </source>
</evidence>
<evidence type="ECO:0000313" key="2">
    <source>
        <dbReference type="Proteomes" id="UP000736856"/>
    </source>
</evidence>
<proteinExistence type="predicted"/>
<protein>
    <recommendedName>
        <fullName evidence="3">DUF177 domain-containing protein</fullName>
    </recommendedName>
</protein>
<name>A0A937DIM6_9HYPH</name>
<dbReference type="EMBL" id="SEOL01000001">
    <property type="protein sequence ID" value="MBL0848486.1"/>
    <property type="molecule type" value="Genomic_DNA"/>
</dbReference>
<dbReference type="AlphaFoldDB" id="A0A937DIM6"/>
<organism evidence="1 2">
    <name type="scientific">Candidatus Liberibacter ctenarytainae</name>
    <dbReference type="NCBI Taxonomy" id="2020335"/>
    <lineage>
        <taxon>Bacteria</taxon>
        <taxon>Pseudomonadati</taxon>
        <taxon>Pseudomonadota</taxon>
        <taxon>Alphaproteobacteria</taxon>
        <taxon>Hyphomicrobiales</taxon>
        <taxon>Rhizobiaceae</taxon>
        <taxon>Liberibacter</taxon>
    </lineage>
</organism>